<evidence type="ECO:0000256" key="1">
    <source>
        <dbReference type="SAM" id="Coils"/>
    </source>
</evidence>
<keyword evidence="4" id="KW-1185">Reference proteome</keyword>
<gene>
    <name evidence="3" type="ORF">D3872_19830</name>
</gene>
<keyword evidence="2" id="KW-1133">Transmembrane helix</keyword>
<evidence type="ECO:0000313" key="4">
    <source>
        <dbReference type="Proteomes" id="UP000284006"/>
    </source>
</evidence>
<evidence type="ECO:0000313" key="3">
    <source>
        <dbReference type="EMBL" id="RJG11378.1"/>
    </source>
</evidence>
<keyword evidence="2" id="KW-0812">Transmembrane</keyword>
<feature type="transmembrane region" description="Helical" evidence="2">
    <location>
        <begin position="43"/>
        <end position="63"/>
    </location>
</feature>
<comment type="caution">
    <text evidence="3">The sequence shown here is derived from an EMBL/GenBank/DDBJ whole genome shotgun (WGS) entry which is preliminary data.</text>
</comment>
<organism evidence="3 4">
    <name type="scientific">Massilia cavernae</name>
    <dbReference type="NCBI Taxonomy" id="2320864"/>
    <lineage>
        <taxon>Bacteria</taxon>
        <taxon>Pseudomonadati</taxon>
        <taxon>Pseudomonadota</taxon>
        <taxon>Betaproteobacteria</taxon>
        <taxon>Burkholderiales</taxon>
        <taxon>Oxalobacteraceae</taxon>
        <taxon>Telluria group</taxon>
        <taxon>Massilia</taxon>
    </lineage>
</organism>
<name>A0A418XG00_9BURK</name>
<keyword evidence="2" id="KW-0472">Membrane</keyword>
<feature type="coiled-coil region" evidence="1">
    <location>
        <begin position="9"/>
        <end position="40"/>
    </location>
</feature>
<protein>
    <recommendedName>
        <fullName evidence="5">DUF1640 domain-containing protein</fullName>
    </recommendedName>
</protein>
<evidence type="ECO:0000256" key="2">
    <source>
        <dbReference type="SAM" id="Phobius"/>
    </source>
</evidence>
<dbReference type="Proteomes" id="UP000284006">
    <property type="component" value="Unassembled WGS sequence"/>
</dbReference>
<evidence type="ECO:0008006" key="5">
    <source>
        <dbReference type="Google" id="ProtNLM"/>
    </source>
</evidence>
<dbReference type="EMBL" id="QYUP01000149">
    <property type="protein sequence ID" value="RJG11378.1"/>
    <property type="molecule type" value="Genomic_DNA"/>
</dbReference>
<proteinExistence type="predicted"/>
<accession>A0A418XG00</accession>
<dbReference type="AlphaFoldDB" id="A0A418XG00"/>
<reference evidence="3 4" key="1">
    <citation type="submission" date="2018-09" db="EMBL/GenBank/DDBJ databases">
        <authorList>
            <person name="Zhu H."/>
        </authorList>
    </citation>
    <scope>NUCLEOTIDE SEQUENCE [LARGE SCALE GENOMIC DNA]</scope>
    <source>
        <strain evidence="3 4">K1S02-61</strain>
    </source>
</reference>
<sequence length="66" mass="7844">MDEGFRDARRESIEMRAELRSEIREARNESNERYKELRTEMRWVVGIQFTTLLAVLGLLARAVNLF</sequence>
<keyword evidence="1" id="KW-0175">Coiled coil</keyword>